<evidence type="ECO:0000256" key="9">
    <source>
        <dbReference type="ARBA" id="ARBA00023216"/>
    </source>
</evidence>
<dbReference type="InterPro" id="IPR037104">
    <property type="entry name" value="Annexin_sf"/>
</dbReference>
<evidence type="ECO:0000256" key="14">
    <source>
        <dbReference type="RuleBase" id="RU003540"/>
    </source>
</evidence>
<reference evidence="15" key="2">
    <citation type="submission" date="2020-11" db="EMBL/GenBank/DDBJ databases">
        <authorList>
            <person name="McCartney M.A."/>
            <person name="Auch B."/>
            <person name="Kono T."/>
            <person name="Mallez S."/>
            <person name="Becker A."/>
            <person name="Gohl D.M."/>
            <person name="Silverstein K.A.T."/>
            <person name="Koren S."/>
            <person name="Bechman K.B."/>
            <person name="Herman A."/>
            <person name="Abrahante J.E."/>
            <person name="Garbe J."/>
        </authorList>
    </citation>
    <scope>NUCLEOTIDE SEQUENCE</scope>
    <source>
        <strain evidence="15">Duluth1</strain>
        <tissue evidence="15">Whole animal</tissue>
    </source>
</reference>
<dbReference type="Gene3D" id="1.10.220.10">
    <property type="entry name" value="Annexin"/>
    <property type="match status" value="4"/>
</dbReference>
<evidence type="ECO:0000256" key="8">
    <source>
        <dbReference type="ARBA" id="ARBA00022837"/>
    </source>
</evidence>
<proteinExistence type="inferred from homology"/>
<dbReference type="GO" id="GO:0012506">
    <property type="term" value="C:vesicle membrane"/>
    <property type="evidence" value="ECO:0007669"/>
    <property type="project" value="TreeGrafter"/>
</dbReference>
<dbReference type="InterPro" id="IPR018502">
    <property type="entry name" value="Annexin_repeat"/>
</dbReference>
<gene>
    <name evidence="15" type="ORF">DPMN_157231</name>
    <name evidence="16" type="ORF">DPMN_157245</name>
</gene>
<evidence type="ECO:0000313" key="15">
    <source>
        <dbReference type="EMBL" id="KAH3779428.1"/>
    </source>
</evidence>
<evidence type="ECO:0000313" key="17">
    <source>
        <dbReference type="Proteomes" id="UP000828390"/>
    </source>
</evidence>
<evidence type="ECO:0000256" key="4">
    <source>
        <dbReference type="ARBA" id="ARBA00011738"/>
    </source>
</evidence>
<dbReference type="AlphaFoldDB" id="A0A9D4EHH8"/>
<dbReference type="EMBL" id="JAIWYP010000008">
    <property type="protein sequence ID" value="KAH3779428.1"/>
    <property type="molecule type" value="Genomic_DNA"/>
</dbReference>
<organism evidence="15 17">
    <name type="scientific">Dreissena polymorpha</name>
    <name type="common">Zebra mussel</name>
    <name type="synonym">Mytilus polymorpha</name>
    <dbReference type="NCBI Taxonomy" id="45954"/>
    <lineage>
        <taxon>Eukaryota</taxon>
        <taxon>Metazoa</taxon>
        <taxon>Spiralia</taxon>
        <taxon>Lophotrochozoa</taxon>
        <taxon>Mollusca</taxon>
        <taxon>Bivalvia</taxon>
        <taxon>Autobranchia</taxon>
        <taxon>Heteroconchia</taxon>
        <taxon>Euheterodonta</taxon>
        <taxon>Imparidentia</taxon>
        <taxon>Neoheterodontei</taxon>
        <taxon>Myida</taxon>
        <taxon>Dreissenoidea</taxon>
        <taxon>Dreissenidae</taxon>
        <taxon>Dreissena</taxon>
    </lineage>
</organism>
<reference evidence="15" key="1">
    <citation type="journal article" date="2019" name="bioRxiv">
        <title>The Genome of the Zebra Mussel, Dreissena polymorpha: A Resource for Invasive Species Research.</title>
        <authorList>
            <person name="McCartney M.A."/>
            <person name="Auch B."/>
            <person name="Kono T."/>
            <person name="Mallez S."/>
            <person name="Zhang Y."/>
            <person name="Obille A."/>
            <person name="Becker A."/>
            <person name="Abrahante J.E."/>
            <person name="Garbe J."/>
            <person name="Badalamenti J.P."/>
            <person name="Herman A."/>
            <person name="Mangelson H."/>
            <person name="Liachko I."/>
            <person name="Sullivan S."/>
            <person name="Sone E.D."/>
            <person name="Koren S."/>
            <person name="Silverstein K.A.T."/>
            <person name="Beckman K.B."/>
            <person name="Gohl D.M."/>
        </authorList>
    </citation>
    <scope>NUCLEOTIDE SEQUENCE</scope>
    <source>
        <strain evidence="15">Duluth1</strain>
        <tissue evidence="15">Whole animal</tissue>
    </source>
</reference>
<keyword evidence="17" id="KW-1185">Reference proteome</keyword>
<dbReference type="GO" id="GO:0005544">
    <property type="term" value="F:calcium-dependent phospholipid binding"/>
    <property type="evidence" value="ECO:0007669"/>
    <property type="project" value="UniProtKB-KW"/>
</dbReference>
<dbReference type="GO" id="GO:0043657">
    <property type="term" value="C:host cell"/>
    <property type="evidence" value="ECO:0007669"/>
    <property type="project" value="UniProtKB-SubCell"/>
</dbReference>
<keyword evidence="6" id="KW-0479">Metal-binding</keyword>
<comment type="subunit">
    <text evidence="4">Homodimer.</text>
</comment>
<evidence type="ECO:0000256" key="6">
    <source>
        <dbReference type="ARBA" id="ARBA00022723"/>
    </source>
</evidence>
<keyword evidence="10 14" id="KW-0111">Calcium/phospholipid-binding</keyword>
<comment type="similarity">
    <text evidence="3 14">Belongs to the annexin family.</text>
</comment>
<dbReference type="InterPro" id="IPR018252">
    <property type="entry name" value="Annexin_repeat_CS"/>
</dbReference>
<evidence type="ECO:0000313" key="16">
    <source>
        <dbReference type="EMBL" id="KAH3779442.1"/>
    </source>
</evidence>
<dbReference type="Proteomes" id="UP000828390">
    <property type="component" value="Unassembled WGS sequence"/>
</dbReference>
<evidence type="ECO:0000256" key="7">
    <source>
        <dbReference type="ARBA" id="ARBA00022737"/>
    </source>
</evidence>
<sequence>MATVLGDSNFTDAEAKQMAEKLKNAMDGFGTNEDEIIEVLVTHNNAQRQKIAATYAQAYGKPLKDDLIAELTGDLEECIVALILPPRDLDAQMIHDAIQGAGTNETMLIGVLCSRSNKEILEIKAAYKRMYDADLNDDIQGDTSGYFARMMYSVVTGARQESKADEHLAYEEAQKLIEAGVQSLGTDECAFNAVLGVSSFDHLRLVFKKYQELREGNTIEDDIKSEMSGTLQEGYLAIVGIAQDKQQFFADWLYNTTTGVWGTKDSELIGIIVSRSEEDLKEIKKKFAKKYGTPLEDTVRNECSGYYKRTLLSLIEGRYVSKSS</sequence>
<dbReference type="Pfam" id="PF00191">
    <property type="entry name" value="Annexin"/>
    <property type="match status" value="4"/>
</dbReference>
<evidence type="ECO:0000256" key="5">
    <source>
        <dbReference type="ARBA" id="ARBA00022553"/>
    </source>
</evidence>
<comment type="function">
    <text evidence="11">Involved in reproduction of the worm. Involved in host-parasite interaction. Delivered into the host cell by means of parasite exosomes. Binds to acidic phospholipid membranes in a calcium-dependent manner in vitro. Causes aggregation of liposomes in the presence of calcium, but not in its absence. Likely to promote membrane fusion. May provide structural integrity within the tegument.</text>
</comment>
<dbReference type="PRINTS" id="PR00196">
    <property type="entry name" value="ANNEXIN"/>
</dbReference>
<dbReference type="GO" id="GO:0005576">
    <property type="term" value="C:extracellular region"/>
    <property type="evidence" value="ECO:0007669"/>
    <property type="project" value="UniProtKB-SubCell"/>
</dbReference>
<evidence type="ECO:0000256" key="10">
    <source>
        <dbReference type="ARBA" id="ARBA00023302"/>
    </source>
</evidence>
<dbReference type="PROSITE" id="PS00223">
    <property type="entry name" value="ANNEXIN_1"/>
    <property type="match status" value="2"/>
</dbReference>
<dbReference type="EMBL" id="JAIWYP010000008">
    <property type="protein sequence ID" value="KAH3779442.1"/>
    <property type="molecule type" value="Genomic_DNA"/>
</dbReference>
<keyword evidence="7 14" id="KW-0677">Repeat</keyword>
<dbReference type="FunFam" id="1.10.220.10:FF:000003">
    <property type="entry name" value="Annexin"/>
    <property type="match status" value="1"/>
</dbReference>
<comment type="domain">
    <text evidence="14">A pair of annexin repeats may form one binding site for calcium and phospholipid.</text>
</comment>
<protein>
    <recommendedName>
        <fullName evidence="13 14">Annexin</fullName>
    </recommendedName>
</protein>
<comment type="subcellular location">
    <subcellularLocation>
        <location evidence="1">Host cell</location>
    </subcellularLocation>
    <subcellularLocation>
        <location evidence="2">Secreted</location>
        <location evidence="2">Extracellular exosome</location>
    </subcellularLocation>
    <subcellularLocation>
        <location evidence="12">Tegument</location>
    </subcellularLocation>
</comment>
<evidence type="ECO:0000256" key="13">
    <source>
        <dbReference type="ARBA" id="ARBA00077076"/>
    </source>
</evidence>
<dbReference type="PROSITE" id="PS51897">
    <property type="entry name" value="ANNEXIN_2"/>
    <property type="match status" value="4"/>
</dbReference>
<evidence type="ECO:0000256" key="1">
    <source>
        <dbReference type="ARBA" id="ARBA00004340"/>
    </source>
</evidence>
<keyword evidence="8 14" id="KW-0106">Calcium</keyword>
<dbReference type="OrthoDB" id="37886at2759"/>
<dbReference type="GO" id="GO:0005634">
    <property type="term" value="C:nucleus"/>
    <property type="evidence" value="ECO:0007669"/>
    <property type="project" value="TreeGrafter"/>
</dbReference>
<evidence type="ECO:0000256" key="11">
    <source>
        <dbReference type="ARBA" id="ARBA00059330"/>
    </source>
</evidence>
<dbReference type="FunFam" id="1.10.220.10:FF:000001">
    <property type="entry name" value="Annexin"/>
    <property type="match status" value="1"/>
</dbReference>
<dbReference type="GO" id="GO:0005886">
    <property type="term" value="C:plasma membrane"/>
    <property type="evidence" value="ECO:0007669"/>
    <property type="project" value="TreeGrafter"/>
</dbReference>
<dbReference type="InterPro" id="IPR001464">
    <property type="entry name" value="Annexin"/>
</dbReference>
<dbReference type="PANTHER" id="PTHR10502">
    <property type="entry name" value="ANNEXIN"/>
    <property type="match status" value="1"/>
</dbReference>
<keyword evidence="5" id="KW-0597">Phosphoprotein</keyword>
<evidence type="ECO:0000256" key="12">
    <source>
        <dbReference type="ARBA" id="ARBA00060393"/>
    </source>
</evidence>
<dbReference type="GO" id="GO:0005509">
    <property type="term" value="F:calcium ion binding"/>
    <property type="evidence" value="ECO:0007669"/>
    <property type="project" value="InterPro"/>
</dbReference>
<dbReference type="SMART" id="SM00335">
    <property type="entry name" value="ANX"/>
    <property type="match status" value="4"/>
</dbReference>
<dbReference type="SUPFAM" id="SSF47874">
    <property type="entry name" value="Annexin"/>
    <property type="match status" value="1"/>
</dbReference>
<dbReference type="FunFam" id="1.10.220.10:FF:000005">
    <property type="entry name" value="Annexin"/>
    <property type="match status" value="1"/>
</dbReference>
<evidence type="ECO:0000256" key="2">
    <source>
        <dbReference type="ARBA" id="ARBA00004550"/>
    </source>
</evidence>
<comment type="caution">
    <text evidence="15">The sequence shown here is derived from an EMBL/GenBank/DDBJ whole genome shotgun (WGS) entry which is preliminary data.</text>
</comment>
<keyword evidence="9 14" id="KW-0041">Annexin</keyword>
<evidence type="ECO:0000256" key="3">
    <source>
        <dbReference type="ARBA" id="ARBA00007831"/>
    </source>
</evidence>
<dbReference type="GO" id="GO:0001786">
    <property type="term" value="F:phosphatidylserine binding"/>
    <property type="evidence" value="ECO:0007669"/>
    <property type="project" value="TreeGrafter"/>
</dbReference>
<dbReference type="FunFam" id="1.10.220.10:FF:000002">
    <property type="entry name" value="Annexin"/>
    <property type="match status" value="1"/>
</dbReference>
<dbReference type="GO" id="GO:0005737">
    <property type="term" value="C:cytoplasm"/>
    <property type="evidence" value="ECO:0007669"/>
    <property type="project" value="TreeGrafter"/>
</dbReference>
<accession>A0A9D4EHH8</accession>
<dbReference type="PANTHER" id="PTHR10502:SF102">
    <property type="entry name" value="ANNEXIN B11"/>
    <property type="match status" value="1"/>
</dbReference>
<name>A0A9D4EHH8_DREPO</name>